<dbReference type="RefSeq" id="WP_339575888.1">
    <property type="nucleotide sequence ID" value="NZ_JBBIAA010000024.1"/>
</dbReference>
<evidence type="ECO:0000256" key="2">
    <source>
        <dbReference type="ARBA" id="ARBA00022676"/>
    </source>
</evidence>
<evidence type="ECO:0000256" key="4">
    <source>
        <dbReference type="SAM" id="MobiDB-lite"/>
    </source>
</evidence>
<accession>A0ABU8RN66</accession>
<dbReference type="CDD" id="cd03801">
    <property type="entry name" value="GT4_PimA-like"/>
    <property type="match status" value="1"/>
</dbReference>
<protein>
    <submittedName>
        <fullName evidence="6">Glycosyltransferase family 4 protein</fullName>
        <ecNumber evidence="6">2.4.-.-</ecNumber>
    </submittedName>
</protein>
<evidence type="ECO:0000313" key="6">
    <source>
        <dbReference type="EMBL" id="MEJ5946505.1"/>
    </source>
</evidence>
<dbReference type="Pfam" id="PF13692">
    <property type="entry name" value="Glyco_trans_1_4"/>
    <property type="match status" value="1"/>
</dbReference>
<gene>
    <name evidence="6" type="ORF">WDZ17_14505</name>
</gene>
<proteinExistence type="inferred from homology"/>
<dbReference type="Pfam" id="PF13579">
    <property type="entry name" value="Glyco_trans_4_4"/>
    <property type="match status" value="1"/>
</dbReference>
<dbReference type="SUPFAM" id="SSF53756">
    <property type="entry name" value="UDP-Glycosyltransferase/glycogen phosphorylase"/>
    <property type="match status" value="1"/>
</dbReference>
<comment type="caution">
    <text evidence="6">The sequence shown here is derived from an EMBL/GenBank/DDBJ whole genome shotgun (WGS) entry which is preliminary data.</text>
</comment>
<organism evidence="6 7">
    <name type="scientific">Pseudokineococcus basanitobsidens</name>
    <dbReference type="NCBI Taxonomy" id="1926649"/>
    <lineage>
        <taxon>Bacteria</taxon>
        <taxon>Bacillati</taxon>
        <taxon>Actinomycetota</taxon>
        <taxon>Actinomycetes</taxon>
        <taxon>Kineosporiales</taxon>
        <taxon>Kineosporiaceae</taxon>
        <taxon>Pseudokineococcus</taxon>
    </lineage>
</organism>
<keyword evidence="7" id="KW-1185">Reference proteome</keyword>
<reference evidence="6 7" key="1">
    <citation type="journal article" date="2017" name="Int. J. Syst. Evol. Microbiol.">
        <title>Pseudokineococcus basanitobsidens sp. nov., isolated from volcanic rock.</title>
        <authorList>
            <person name="Lee D.W."/>
            <person name="Park M.Y."/>
            <person name="Kim J.J."/>
            <person name="Kim B.S."/>
        </authorList>
    </citation>
    <scope>NUCLEOTIDE SEQUENCE [LARGE SCALE GENOMIC DNA]</scope>
    <source>
        <strain evidence="6 7">DSM 103726</strain>
    </source>
</reference>
<dbReference type="PANTHER" id="PTHR12526:SF640">
    <property type="entry name" value="COLANIC ACID BIOSYNTHESIS GLYCOSYLTRANSFERASE WCAL-RELATED"/>
    <property type="match status" value="1"/>
</dbReference>
<evidence type="ECO:0000256" key="1">
    <source>
        <dbReference type="ARBA" id="ARBA00009481"/>
    </source>
</evidence>
<evidence type="ECO:0000313" key="7">
    <source>
        <dbReference type="Proteomes" id="UP001387100"/>
    </source>
</evidence>
<evidence type="ECO:0000256" key="3">
    <source>
        <dbReference type="ARBA" id="ARBA00022679"/>
    </source>
</evidence>
<dbReference type="InterPro" id="IPR028098">
    <property type="entry name" value="Glyco_trans_4-like_N"/>
</dbReference>
<dbReference type="PANTHER" id="PTHR12526">
    <property type="entry name" value="GLYCOSYLTRANSFERASE"/>
    <property type="match status" value="1"/>
</dbReference>
<dbReference type="EC" id="2.4.-.-" evidence="6"/>
<dbReference type="EMBL" id="JBBIAA010000024">
    <property type="protein sequence ID" value="MEJ5946505.1"/>
    <property type="molecule type" value="Genomic_DNA"/>
</dbReference>
<dbReference type="GO" id="GO:0016757">
    <property type="term" value="F:glycosyltransferase activity"/>
    <property type="evidence" value="ECO:0007669"/>
    <property type="project" value="UniProtKB-KW"/>
</dbReference>
<keyword evidence="2 6" id="KW-0328">Glycosyltransferase</keyword>
<feature type="compositionally biased region" description="Basic and acidic residues" evidence="4">
    <location>
        <begin position="175"/>
        <end position="184"/>
    </location>
</feature>
<sequence>MRVVLVTGHATGGVAGHVAGLADGLGEAGVEAAVATSGVTAARWRRLGLVAAAPVHELWPSPRHPVPALRRLRRLRALLLGADVVHAHGHQAGLLVALLLRGAPGSGRRGPALVVTWHNAVLGPDGVGRSLRGLAERVQAHRADLVTGASGDLVARARALGTRSPELTPVAVPDRASRGGHERGGPVPAPPPPALEDVPPGTAVVLTVSRLAEQKDLPTLVRAAARAGQASAAPLLWCVVGDGDPDVERRVRRLVADLGAPVRLLGARDDVPALLARADVFALSSTWEARSLAVQEAMAAGLPVVATRTGGLPDLLEGVGALVPVGDDRALAAAVARLVDDPGAREAAGRAAREAFAALPGPADVLRGWVDRYARLVRDRGPART</sequence>
<feature type="domain" description="Glycosyltransferase subfamily 4-like N-terminal" evidence="5">
    <location>
        <begin position="12"/>
        <end position="170"/>
    </location>
</feature>
<dbReference type="Proteomes" id="UP001387100">
    <property type="component" value="Unassembled WGS sequence"/>
</dbReference>
<keyword evidence="3 6" id="KW-0808">Transferase</keyword>
<name>A0ABU8RN66_9ACTN</name>
<dbReference type="Gene3D" id="3.40.50.2000">
    <property type="entry name" value="Glycogen Phosphorylase B"/>
    <property type="match status" value="2"/>
</dbReference>
<comment type="similarity">
    <text evidence="1">Belongs to the glycosyltransferase group 1 family. Glycosyltransferase 4 subfamily.</text>
</comment>
<feature type="region of interest" description="Disordered" evidence="4">
    <location>
        <begin position="165"/>
        <end position="198"/>
    </location>
</feature>
<evidence type="ECO:0000259" key="5">
    <source>
        <dbReference type="Pfam" id="PF13579"/>
    </source>
</evidence>